<feature type="region of interest" description="Disordered" evidence="11">
    <location>
        <begin position="244"/>
        <end position="287"/>
    </location>
</feature>
<dbReference type="InterPro" id="IPR014710">
    <property type="entry name" value="RmlC-like_jellyroll"/>
</dbReference>
<comment type="subcellular location">
    <subcellularLocation>
        <location evidence="1">Cell membrane</location>
        <topology evidence="1">Multi-pass membrane protein</topology>
    </subcellularLocation>
</comment>
<keyword evidence="5" id="KW-0547">Nucleotide-binding</keyword>
<keyword evidence="7" id="KW-0645">Protease</keyword>
<dbReference type="CDD" id="cd02418">
    <property type="entry name" value="Peptidase_C39B"/>
    <property type="match status" value="1"/>
</dbReference>
<evidence type="ECO:0000259" key="13">
    <source>
        <dbReference type="PROSITE" id="PS50042"/>
    </source>
</evidence>
<dbReference type="PROSITE" id="PS50929">
    <property type="entry name" value="ABC_TM1F"/>
    <property type="match status" value="1"/>
</dbReference>
<dbReference type="Gene3D" id="3.90.70.10">
    <property type="entry name" value="Cysteine proteinases"/>
    <property type="match status" value="1"/>
</dbReference>
<dbReference type="PROSITE" id="PS50990">
    <property type="entry name" value="PEPTIDASE_C39"/>
    <property type="match status" value="1"/>
</dbReference>
<dbReference type="Gene3D" id="3.40.50.300">
    <property type="entry name" value="P-loop containing nucleotide triphosphate hydrolases"/>
    <property type="match status" value="1"/>
</dbReference>
<dbReference type="InterPro" id="IPR027417">
    <property type="entry name" value="P-loop_NTPase"/>
</dbReference>
<evidence type="ECO:0000256" key="12">
    <source>
        <dbReference type="SAM" id="Phobius"/>
    </source>
</evidence>
<feature type="transmembrane region" description="Helical" evidence="12">
    <location>
        <begin position="573"/>
        <end position="593"/>
    </location>
</feature>
<dbReference type="InterPro" id="IPR000595">
    <property type="entry name" value="cNMP-bd_dom"/>
</dbReference>
<dbReference type="PROSITE" id="PS50042">
    <property type="entry name" value="CNMP_BINDING_3"/>
    <property type="match status" value="1"/>
</dbReference>
<evidence type="ECO:0000313" key="18">
    <source>
        <dbReference type="Proteomes" id="UP000031561"/>
    </source>
</evidence>
<evidence type="ECO:0000256" key="2">
    <source>
        <dbReference type="ARBA" id="ARBA00022448"/>
    </source>
</evidence>
<keyword evidence="8" id="KW-0067">ATP-binding</keyword>
<dbReference type="GO" id="GO:0005524">
    <property type="term" value="F:ATP binding"/>
    <property type="evidence" value="ECO:0007669"/>
    <property type="project" value="UniProtKB-KW"/>
</dbReference>
<feature type="domain" description="ABC transmembrane type-1" evidence="15">
    <location>
        <begin position="461"/>
        <end position="740"/>
    </location>
</feature>
<gene>
    <name evidence="17" type="ORF">QQ91_0014120</name>
</gene>
<keyword evidence="9 12" id="KW-1133">Transmembrane helix</keyword>
<dbReference type="Proteomes" id="UP000031561">
    <property type="component" value="Unassembled WGS sequence"/>
</dbReference>
<dbReference type="InterPro" id="IPR005074">
    <property type="entry name" value="Peptidase_C39"/>
</dbReference>
<feature type="transmembrane region" description="Helical" evidence="12">
    <location>
        <begin position="683"/>
        <end position="705"/>
    </location>
</feature>
<keyword evidence="7" id="KW-0788">Thiol protease</keyword>
<dbReference type="SUPFAM" id="SSF90123">
    <property type="entry name" value="ABC transporter transmembrane region"/>
    <property type="match status" value="1"/>
</dbReference>
<evidence type="ECO:0000256" key="7">
    <source>
        <dbReference type="ARBA" id="ARBA00022807"/>
    </source>
</evidence>
<evidence type="ECO:0000259" key="15">
    <source>
        <dbReference type="PROSITE" id="PS50929"/>
    </source>
</evidence>
<dbReference type="PANTHER" id="PTHR43394">
    <property type="entry name" value="ATP-DEPENDENT PERMEASE MDL1, MITOCHONDRIAL"/>
    <property type="match status" value="1"/>
</dbReference>
<dbReference type="Gene3D" id="2.60.120.10">
    <property type="entry name" value="Jelly Rolls"/>
    <property type="match status" value="1"/>
</dbReference>
<evidence type="ECO:0000256" key="5">
    <source>
        <dbReference type="ARBA" id="ARBA00022741"/>
    </source>
</evidence>
<organism evidence="17 18">
    <name type="scientific">Lyngbya confervoides BDU141951</name>
    <dbReference type="NCBI Taxonomy" id="1574623"/>
    <lineage>
        <taxon>Bacteria</taxon>
        <taxon>Bacillati</taxon>
        <taxon>Cyanobacteriota</taxon>
        <taxon>Cyanophyceae</taxon>
        <taxon>Oscillatoriophycideae</taxon>
        <taxon>Oscillatoriales</taxon>
        <taxon>Microcoleaceae</taxon>
        <taxon>Lyngbya</taxon>
    </lineage>
</organism>
<feature type="transmembrane region" description="Helical" evidence="12">
    <location>
        <begin position="491"/>
        <end position="512"/>
    </location>
</feature>
<keyword evidence="18" id="KW-1185">Reference proteome</keyword>
<evidence type="ECO:0000259" key="14">
    <source>
        <dbReference type="PROSITE" id="PS50893"/>
    </source>
</evidence>
<dbReference type="GO" id="GO:0005886">
    <property type="term" value="C:plasma membrane"/>
    <property type="evidence" value="ECO:0007669"/>
    <property type="project" value="UniProtKB-SubCell"/>
</dbReference>
<evidence type="ECO:0000256" key="1">
    <source>
        <dbReference type="ARBA" id="ARBA00004651"/>
    </source>
</evidence>
<feature type="domain" description="Cyclic nucleotide-binding" evidence="13">
    <location>
        <begin position="57"/>
        <end position="137"/>
    </location>
</feature>
<evidence type="ECO:0000256" key="6">
    <source>
        <dbReference type="ARBA" id="ARBA00022801"/>
    </source>
</evidence>
<keyword evidence="2" id="KW-0813">Transport</keyword>
<feature type="transmembrane region" description="Helical" evidence="12">
    <location>
        <begin position="456"/>
        <end position="479"/>
    </location>
</feature>
<dbReference type="InterPro" id="IPR018490">
    <property type="entry name" value="cNMP-bd_dom_sf"/>
</dbReference>
<protein>
    <submittedName>
        <fullName evidence="17">ABC transporter transmembrane domain-containing protein</fullName>
    </submittedName>
</protein>
<evidence type="ECO:0000256" key="8">
    <source>
        <dbReference type="ARBA" id="ARBA00022840"/>
    </source>
</evidence>
<keyword evidence="3" id="KW-1003">Cell membrane</keyword>
<dbReference type="InterPro" id="IPR036640">
    <property type="entry name" value="ABC1_TM_sf"/>
</dbReference>
<evidence type="ECO:0000256" key="3">
    <source>
        <dbReference type="ARBA" id="ARBA00022475"/>
    </source>
</evidence>
<keyword evidence="4 12" id="KW-0812">Transmembrane</keyword>
<comment type="caution">
    <text evidence="17">The sequence shown here is derived from an EMBL/GenBank/DDBJ whole genome shotgun (WGS) entry which is preliminary data.</text>
</comment>
<feature type="transmembrane region" description="Helical" evidence="12">
    <location>
        <begin position="599"/>
        <end position="619"/>
    </location>
</feature>
<sequence>MTRISKSSQILWNCFNHLLPDHLCERLSQDLEILHPGSGQTLWDSSPAQAHRFPPGLYFLLAGQARMLTPTQELIATLPKGTLFGEQTLFPGHLFLPFTVKASAQTQVAFLAAQLLRDLILEHEALREFLLHQAVREDFLILSEQQGYLSKVARSQRWQIFAQAQWHHCQPGPAPAALAQADFLIYLRQGQILANRPPTPYGDHSLVPVESATAARITIQQPTDLLALPLQALEASAAVQPSRLRLRGNGSHLSGEGRTPSQDPSPLASATPQRPSASPPADRAYFPRPTQRAGQFFQNLLHRYPFFKQQSQMDCGIACLVIIGAYWGKRLSVNQLREAGNVRRQGTTLRGLVAAAESVGFLARPVKGTLAGLAQQNLPAIAHWQGNHYIVVFKVQKNVIYVSDPAIGRRKLSPAKFNEGWSGYTLLVEPTAALHNAEEESRSLRRYIDLVATHRWIFLEIFIASLILQLVGVCIPLFTQQLLDRVVVQRSQAGLIAIGSGLILFKSFRLIMRSLRRYLLFHTANRIDISLAVGFIAHAFRLPLSYFDARFVGDIVSRIQENQKIRSFLSGDALLTVLDIIMIFIYCTLMFWYSWKLSLMALAIIPILTFITLVTTPVMKRMSREIFNARTTEGSFLIESFTGIGTIKSMGIEHLVRWKWEEKLNQSMRLGFKRQIIQERLKIVTGFVDSVGTQLVYLFGIYLVVQGEMTIGQLIAFNMLMGNVFTPFDNLIGLWNSFQEISISLERINDVMGAKPEEPVEYALPTIPKLRGYVQFQNVTFRYNPESSLNTLENITFEIQPGQTVALVGRSGSGKTSLGKLLLGLYAPLHGRILIDGYDISSISKQSLRQQLGIVDQDTFLFGGTIRENIAIGHPGSSLADVQEAARLAGAAGFIEAFPLGYDTAIGEGGGLLSGGQRQRIAIARALIHNPPLLILDEATSNLDPESERVIQMHLNTILSQRSTLVIAHRLSTVRNADIILVLDQGVIVESGTHDDLMRQRGHYFYLNQQQLAVTP</sequence>
<evidence type="ECO:0000256" key="9">
    <source>
        <dbReference type="ARBA" id="ARBA00022989"/>
    </source>
</evidence>
<evidence type="ECO:0000313" key="17">
    <source>
        <dbReference type="EMBL" id="MCM1983955.1"/>
    </source>
</evidence>
<keyword evidence="6" id="KW-0378">Hydrolase</keyword>
<dbReference type="PROSITE" id="PS00211">
    <property type="entry name" value="ABC_TRANSPORTER_1"/>
    <property type="match status" value="1"/>
</dbReference>
<evidence type="ECO:0000256" key="11">
    <source>
        <dbReference type="SAM" id="MobiDB-lite"/>
    </source>
</evidence>
<evidence type="ECO:0000256" key="4">
    <source>
        <dbReference type="ARBA" id="ARBA00022692"/>
    </source>
</evidence>
<dbReference type="AlphaFoldDB" id="A0ABD4T648"/>
<evidence type="ECO:0000259" key="16">
    <source>
        <dbReference type="PROSITE" id="PS50990"/>
    </source>
</evidence>
<dbReference type="FunFam" id="3.40.50.300:FF:000221">
    <property type="entry name" value="Multidrug ABC transporter ATP-binding protein"/>
    <property type="match status" value="1"/>
</dbReference>
<feature type="domain" description="ABC transporter" evidence="14">
    <location>
        <begin position="774"/>
        <end position="1010"/>
    </location>
</feature>
<dbReference type="InterPro" id="IPR017871">
    <property type="entry name" value="ABC_transporter-like_CS"/>
</dbReference>
<feature type="domain" description="Peptidase C39" evidence="16">
    <location>
        <begin position="309"/>
        <end position="428"/>
    </location>
</feature>
<dbReference type="CDD" id="cd18568">
    <property type="entry name" value="ABC_6TM_HetC_like"/>
    <property type="match status" value="1"/>
</dbReference>
<keyword evidence="10 12" id="KW-0472">Membrane</keyword>
<dbReference type="Pfam" id="PF00005">
    <property type="entry name" value="ABC_tran"/>
    <property type="match status" value="1"/>
</dbReference>
<dbReference type="PANTHER" id="PTHR43394:SF1">
    <property type="entry name" value="ATP-BINDING CASSETTE SUB-FAMILY B MEMBER 10, MITOCHONDRIAL"/>
    <property type="match status" value="1"/>
</dbReference>
<dbReference type="SMART" id="SM00382">
    <property type="entry name" value="AAA"/>
    <property type="match status" value="1"/>
</dbReference>
<dbReference type="Pfam" id="PF00664">
    <property type="entry name" value="ABC_membrane"/>
    <property type="match status" value="1"/>
</dbReference>
<evidence type="ECO:0000256" key="10">
    <source>
        <dbReference type="ARBA" id="ARBA00023136"/>
    </source>
</evidence>
<dbReference type="GO" id="GO:0008234">
    <property type="term" value="F:cysteine-type peptidase activity"/>
    <property type="evidence" value="ECO:0007669"/>
    <property type="project" value="UniProtKB-KW"/>
</dbReference>
<dbReference type="InterPro" id="IPR003593">
    <property type="entry name" value="AAA+_ATPase"/>
</dbReference>
<reference evidence="17 18" key="1">
    <citation type="journal article" date="2015" name="Genome Announc.">
        <title>Draft Genome Sequence of Filamentous Marine Cyanobacterium Lyngbya confervoides Strain BDU141951.</title>
        <authorList>
            <person name="Chandrababunaidu M.M."/>
            <person name="Sen D."/>
            <person name="Tripathy S."/>
        </authorList>
    </citation>
    <scope>NUCLEOTIDE SEQUENCE [LARGE SCALE GENOMIC DNA]</scope>
    <source>
        <strain evidence="17 18">BDU141951</strain>
    </source>
</reference>
<dbReference type="Gene3D" id="1.20.1560.10">
    <property type="entry name" value="ABC transporter type 1, transmembrane domain"/>
    <property type="match status" value="1"/>
</dbReference>
<dbReference type="SUPFAM" id="SSF51206">
    <property type="entry name" value="cAMP-binding domain-like"/>
    <property type="match status" value="1"/>
</dbReference>
<accession>A0ABD4T648</accession>
<dbReference type="EMBL" id="JTHE03000080">
    <property type="protein sequence ID" value="MCM1983955.1"/>
    <property type="molecule type" value="Genomic_DNA"/>
</dbReference>
<dbReference type="RefSeq" id="WP_166282786.1">
    <property type="nucleotide sequence ID" value="NZ_JTHE03000080.1"/>
</dbReference>
<proteinExistence type="predicted"/>
<dbReference type="InterPro" id="IPR039421">
    <property type="entry name" value="Type_1_exporter"/>
</dbReference>
<dbReference type="Pfam" id="PF03412">
    <property type="entry name" value="Peptidase_C39"/>
    <property type="match status" value="1"/>
</dbReference>
<dbReference type="InterPro" id="IPR011527">
    <property type="entry name" value="ABC1_TM_dom"/>
</dbReference>
<dbReference type="PROSITE" id="PS50893">
    <property type="entry name" value="ABC_TRANSPORTER_2"/>
    <property type="match status" value="1"/>
</dbReference>
<feature type="compositionally biased region" description="Polar residues" evidence="11">
    <location>
        <begin position="259"/>
        <end position="276"/>
    </location>
</feature>
<dbReference type="GO" id="GO:0055085">
    <property type="term" value="P:transmembrane transport"/>
    <property type="evidence" value="ECO:0007669"/>
    <property type="project" value="UniProtKB-ARBA"/>
</dbReference>
<name>A0ABD4T648_9CYAN</name>
<dbReference type="InterPro" id="IPR003439">
    <property type="entry name" value="ABC_transporter-like_ATP-bd"/>
</dbReference>
<dbReference type="SUPFAM" id="SSF52540">
    <property type="entry name" value="P-loop containing nucleoside triphosphate hydrolases"/>
    <property type="match status" value="1"/>
</dbReference>